<organism evidence="1 2">
    <name type="scientific">Streptomyces albus</name>
    <dbReference type="NCBI Taxonomy" id="1888"/>
    <lineage>
        <taxon>Bacteria</taxon>
        <taxon>Bacillati</taxon>
        <taxon>Actinomycetota</taxon>
        <taxon>Actinomycetes</taxon>
        <taxon>Kitasatosporales</taxon>
        <taxon>Streptomycetaceae</taxon>
        <taxon>Streptomyces</taxon>
    </lineage>
</organism>
<protein>
    <submittedName>
        <fullName evidence="1">Uncharacterized protein</fullName>
    </submittedName>
</protein>
<comment type="caution">
    <text evidence="1">The sequence shown here is derived from an EMBL/GenBank/DDBJ whole genome shotgun (WGS) entry which is preliminary data.</text>
</comment>
<evidence type="ECO:0000313" key="2">
    <source>
        <dbReference type="Proteomes" id="UP000298111"/>
    </source>
</evidence>
<evidence type="ECO:0000313" key="1">
    <source>
        <dbReference type="EMBL" id="TGG86575.1"/>
    </source>
</evidence>
<gene>
    <name evidence="1" type="ORF">D8771_07815</name>
</gene>
<reference evidence="1 2" key="1">
    <citation type="submission" date="2018-10" db="EMBL/GenBank/DDBJ databases">
        <title>Isolation of pseudouridimycin from Streptomyces albus DSM 40763.</title>
        <authorList>
            <person name="Rosenqvist P."/>
            <person name="Metsae-Ketelae M."/>
            <person name="Virta P."/>
        </authorList>
    </citation>
    <scope>NUCLEOTIDE SEQUENCE [LARGE SCALE GENOMIC DNA]</scope>
    <source>
        <strain evidence="1 2">DSM 40763</strain>
    </source>
</reference>
<proteinExistence type="predicted"/>
<accession>A0A8H1LJ70</accession>
<dbReference type="EMBL" id="RCIY01000040">
    <property type="protein sequence ID" value="TGG86575.1"/>
    <property type="molecule type" value="Genomic_DNA"/>
</dbReference>
<sequence length="127" mass="14095">MPVEFAAFCALYRGRYLQYANSRLSDPRTADIAVHLALTELAQQWQEALRSPHTNAYAWRLLNRHISIHACSTDGTVPEDGGGPGGRTGMSLLTDHTNETRILHQDLGMPFDEATELMGHASPRPPR</sequence>
<name>A0A8H1LJ70_9ACTN</name>
<dbReference type="AlphaFoldDB" id="A0A8H1LJ70"/>
<dbReference type="Proteomes" id="UP000298111">
    <property type="component" value="Unassembled WGS sequence"/>
</dbReference>